<evidence type="ECO:0000256" key="3">
    <source>
        <dbReference type="ARBA" id="ARBA00023172"/>
    </source>
</evidence>
<organism evidence="5 6">
    <name type="scientific">Janthinobacterium lividum</name>
    <dbReference type="NCBI Taxonomy" id="29581"/>
    <lineage>
        <taxon>Bacteria</taxon>
        <taxon>Pseudomonadati</taxon>
        <taxon>Pseudomonadota</taxon>
        <taxon>Betaproteobacteria</taxon>
        <taxon>Burkholderiales</taxon>
        <taxon>Oxalobacteraceae</taxon>
        <taxon>Janthinobacterium</taxon>
    </lineage>
</organism>
<dbReference type="GO" id="GO:0003677">
    <property type="term" value="F:DNA binding"/>
    <property type="evidence" value="ECO:0007669"/>
    <property type="project" value="UniProtKB-KW"/>
</dbReference>
<dbReference type="EMBL" id="VDGE01000001">
    <property type="protein sequence ID" value="TNC78196.1"/>
    <property type="molecule type" value="Genomic_DNA"/>
</dbReference>
<dbReference type="Proteomes" id="UP000305681">
    <property type="component" value="Unassembled WGS sequence"/>
</dbReference>
<dbReference type="Gene3D" id="1.10.150.130">
    <property type="match status" value="1"/>
</dbReference>
<dbReference type="SUPFAM" id="SSF56349">
    <property type="entry name" value="DNA breaking-rejoining enzymes"/>
    <property type="match status" value="1"/>
</dbReference>
<name>A0A5C4NYC8_9BURK</name>
<dbReference type="RefSeq" id="WP_139089362.1">
    <property type="nucleotide sequence ID" value="NZ_VDGE01000001.1"/>
</dbReference>
<evidence type="ECO:0000256" key="1">
    <source>
        <dbReference type="ARBA" id="ARBA00022908"/>
    </source>
</evidence>
<feature type="domain" description="Tyr recombinase" evidence="4">
    <location>
        <begin position="216"/>
        <end position="387"/>
    </location>
</feature>
<protein>
    <submittedName>
        <fullName evidence="5">Integrase</fullName>
    </submittedName>
</protein>
<evidence type="ECO:0000256" key="2">
    <source>
        <dbReference type="ARBA" id="ARBA00023125"/>
    </source>
</evidence>
<dbReference type="InterPro" id="IPR050090">
    <property type="entry name" value="Tyrosine_recombinase_XerCD"/>
</dbReference>
<keyword evidence="3" id="KW-0233">DNA recombination</keyword>
<dbReference type="InterPro" id="IPR013762">
    <property type="entry name" value="Integrase-like_cat_sf"/>
</dbReference>
<keyword evidence="1" id="KW-0229">DNA integration</keyword>
<dbReference type="Pfam" id="PF00589">
    <property type="entry name" value="Phage_integrase"/>
    <property type="match status" value="1"/>
</dbReference>
<evidence type="ECO:0000259" key="4">
    <source>
        <dbReference type="PROSITE" id="PS51898"/>
    </source>
</evidence>
<dbReference type="InterPro" id="IPR010998">
    <property type="entry name" value="Integrase_recombinase_N"/>
</dbReference>
<dbReference type="InterPro" id="IPR002104">
    <property type="entry name" value="Integrase_catalytic"/>
</dbReference>
<gene>
    <name evidence="5" type="ORF">FHI69_02540</name>
</gene>
<evidence type="ECO:0000313" key="5">
    <source>
        <dbReference type="EMBL" id="TNC78196.1"/>
    </source>
</evidence>
<sequence>MANKIDTVTARNKLKTRREPYWHRISKGFYVGFRKMSDSSSGTWLLRHRDETGNEVESSLGTLDEYMHHERFDRAVAAAREWFSHAATSDVGAIHQPTTVLDACNAYVKRIQELKGNKPAQDLAARYRRWITQDPIHKIELMKLTRDHMNDFRRRMVAKPVTINKAGDVRERSKDSVNRDLAAVRAALNSAFADGKVNSNFSWSETLKAFKNVAKRRDLYLDREQRRNLIRHAPDDLTAFLVGLSILPLRPGALAALTVADFDQRLSVLKIGKDKGGKDRKIKLPSEISQLFEMAAANKTATAPLLARADGQAWNKDSWKDPIKNAAKNAALPAETSAYTLRHSVISDLVHGGLDLLTVAQISGTSVAMIEKHYGHLRSDVAAVALAKLVL</sequence>
<dbReference type="GO" id="GO:0006310">
    <property type="term" value="P:DNA recombination"/>
    <property type="evidence" value="ECO:0007669"/>
    <property type="project" value="UniProtKB-KW"/>
</dbReference>
<reference evidence="5 6" key="1">
    <citation type="submission" date="2019-06" db="EMBL/GenBank/DDBJ databases">
        <title>Genome sequence of Janthinobacterium lividum UCD_MED1.</title>
        <authorList>
            <person name="De Leon M.E."/>
            <person name="Jospin G."/>
        </authorList>
    </citation>
    <scope>NUCLEOTIDE SEQUENCE [LARGE SCALE GENOMIC DNA]</scope>
    <source>
        <strain evidence="5 6">UCD_MED1</strain>
    </source>
</reference>
<accession>A0A5C4NYC8</accession>
<proteinExistence type="predicted"/>
<dbReference type="InterPro" id="IPR011010">
    <property type="entry name" value="DNA_brk_join_enz"/>
</dbReference>
<dbReference type="GO" id="GO:0015074">
    <property type="term" value="P:DNA integration"/>
    <property type="evidence" value="ECO:0007669"/>
    <property type="project" value="UniProtKB-KW"/>
</dbReference>
<comment type="caution">
    <text evidence="5">The sequence shown here is derived from an EMBL/GenBank/DDBJ whole genome shotgun (WGS) entry which is preliminary data.</text>
</comment>
<keyword evidence="2" id="KW-0238">DNA-binding</keyword>
<dbReference type="AlphaFoldDB" id="A0A5C4NYC8"/>
<dbReference type="PANTHER" id="PTHR30349:SF88">
    <property type="entry name" value="BLL1584 PROTEIN"/>
    <property type="match status" value="1"/>
</dbReference>
<dbReference type="PROSITE" id="PS51898">
    <property type="entry name" value="TYR_RECOMBINASE"/>
    <property type="match status" value="1"/>
</dbReference>
<evidence type="ECO:0000313" key="6">
    <source>
        <dbReference type="Proteomes" id="UP000305681"/>
    </source>
</evidence>
<dbReference type="PANTHER" id="PTHR30349">
    <property type="entry name" value="PHAGE INTEGRASE-RELATED"/>
    <property type="match status" value="1"/>
</dbReference>
<dbReference type="Gene3D" id="1.10.443.10">
    <property type="entry name" value="Intergrase catalytic core"/>
    <property type="match status" value="1"/>
</dbReference>